<dbReference type="InterPro" id="IPR001604">
    <property type="entry name" value="Endo_G_ENPP1-like_dom"/>
</dbReference>
<dbReference type="InterPro" id="IPR009003">
    <property type="entry name" value="Peptidase_S1_PA"/>
</dbReference>
<dbReference type="InterPro" id="IPR043504">
    <property type="entry name" value="Peptidase_S1_PA_chymotrypsin"/>
</dbReference>
<dbReference type="PANTHER" id="PTHR13966:SF5">
    <property type="entry name" value="ENDONUCLEASE G, MITOCHONDRIAL"/>
    <property type="match status" value="1"/>
</dbReference>
<dbReference type="SUPFAM" id="SSF54060">
    <property type="entry name" value="His-Me finger endonucleases"/>
    <property type="match status" value="1"/>
</dbReference>
<evidence type="ECO:0000313" key="7">
    <source>
        <dbReference type="Proteomes" id="UP000319908"/>
    </source>
</evidence>
<evidence type="ECO:0000259" key="4">
    <source>
        <dbReference type="SMART" id="SM00477"/>
    </source>
</evidence>
<dbReference type="InterPro" id="IPR020821">
    <property type="entry name" value="ENPP1-3/EXOG-like_nuc-like"/>
</dbReference>
<proteinExistence type="predicted"/>
<dbReference type="EMBL" id="SJPU01000009">
    <property type="protein sequence ID" value="TWU09740.1"/>
    <property type="molecule type" value="Genomic_DNA"/>
</dbReference>
<accession>A0A5C6BCS7</accession>
<feature type="binding site" evidence="2">
    <location>
        <position position="612"/>
    </location>
    <ligand>
        <name>Mg(2+)</name>
        <dbReference type="ChEBI" id="CHEBI:18420"/>
        <note>catalytic</note>
    </ligand>
</feature>
<dbReference type="AlphaFoldDB" id="A0A5C6BCS7"/>
<dbReference type="Pfam" id="PF13365">
    <property type="entry name" value="Trypsin_2"/>
    <property type="match status" value="1"/>
</dbReference>
<sequence>MPRDTSLHALRRKLSRVAGDSKLESLAKERRSASARVGGRESLTEDARGQRAHLDNLVARDFDTETSALQKLENGDFDDISPRERMYLEAIVEEDGRPVVFVIDDEFDVLPDPWTQLNADPVRSRINALMPSIGRIEDISGGIPQHIGTGFVVGPNLMMTNRHVAEAFVRGLGRVRNQLSFVPGIESAIDFRRENELDPNDLSTSVRLTDVVMVHPYWDMALFRIEGLSPANGGLRLSVQAPEDLVGRNIVVIGYPGRGNDRSRKAVQLERKVYGRVFGVKRLAPGEIEVRERIESFDYVVPAMTHDSSTLAGNSGSAIVDVETGEIVGLHFAGITLKANYSVPLFELARDPRVVDAGVNFAGSVPPTDEWDRAWRGIESLGSGGVTAAVPAAPFATGQPGQQSVTWTIPIQVSISLGQPLVGTNVGPTPAPVHAASEATFKVPVIHPNLEQRSGYDPNFLELDGGELVPLPEITEAGENVIARLADNSHELKYHKFSVVMHKERRLALFTASNVSWQSEDKFLSDGRKPSRGELNGFDDDNIREAWAIDERIPVGEQLPDKFFIKDQGAFDRGHLVRRDDVAWGDSFEDMQKGNGDTFHTTNCSPQVAKFNQASKGVDNWGDLENLIQGETTSERVIVFAGPVLDPSDKRFDGVDSSGPVKVQIPRQFWKIVIASTEDGPKAFGFLLKQKLTGVPLEFAVPEDWKPYQVAIQEIEDLLFGLATLDWCKVHDVLEF</sequence>
<name>A0A5C6BCS7_9BACT</name>
<comment type="caution">
    <text evidence="6">The sequence shown here is derived from an EMBL/GenBank/DDBJ whole genome shotgun (WGS) entry which is preliminary data.</text>
</comment>
<dbReference type="Proteomes" id="UP000319908">
    <property type="component" value="Unassembled WGS sequence"/>
</dbReference>
<feature type="domain" description="DNA/RNA non-specific endonuclease/pyrophosphatase/phosphodiesterase" evidence="5">
    <location>
        <begin position="493"/>
        <end position="734"/>
    </location>
</feature>
<dbReference type="InterPro" id="IPR040255">
    <property type="entry name" value="Non-specific_endonuclease"/>
</dbReference>
<dbReference type="GO" id="GO:0004519">
    <property type="term" value="F:endonuclease activity"/>
    <property type="evidence" value="ECO:0007669"/>
    <property type="project" value="TreeGrafter"/>
</dbReference>
<dbReference type="OrthoDB" id="9770276at2"/>
<evidence type="ECO:0000256" key="1">
    <source>
        <dbReference type="PIRSR" id="PIRSR640255-1"/>
    </source>
</evidence>
<keyword evidence="7" id="KW-1185">Reference proteome</keyword>
<evidence type="ECO:0000256" key="3">
    <source>
        <dbReference type="SAM" id="MobiDB-lite"/>
    </source>
</evidence>
<evidence type="ECO:0000256" key="2">
    <source>
        <dbReference type="PIRSR" id="PIRSR640255-2"/>
    </source>
</evidence>
<protein>
    <submittedName>
        <fullName evidence="6">Nuclease</fullName>
        <ecNumber evidence="6">3.1.30.-</ecNumber>
    </submittedName>
</protein>
<keyword evidence="2" id="KW-0479">Metal-binding</keyword>
<keyword evidence="6" id="KW-0378">Hydrolase</keyword>
<organism evidence="6 7">
    <name type="scientific">Allorhodopirellula heiligendammensis</name>
    <dbReference type="NCBI Taxonomy" id="2714739"/>
    <lineage>
        <taxon>Bacteria</taxon>
        <taxon>Pseudomonadati</taxon>
        <taxon>Planctomycetota</taxon>
        <taxon>Planctomycetia</taxon>
        <taxon>Pirellulales</taxon>
        <taxon>Pirellulaceae</taxon>
        <taxon>Allorhodopirellula</taxon>
    </lineage>
</organism>
<reference evidence="6 7" key="1">
    <citation type="journal article" date="2020" name="Antonie Van Leeuwenhoek">
        <title>Rhodopirellula heiligendammensis sp. nov., Rhodopirellula pilleata sp. nov., and Rhodopirellula solitaria sp. nov. isolated from natural or artificial marine surfaces in Northern Germany and California, USA, and emended description of the genus Rhodopirellula.</title>
        <authorList>
            <person name="Kallscheuer N."/>
            <person name="Wiegand S."/>
            <person name="Jogler M."/>
            <person name="Boedeker C."/>
            <person name="Peeters S.H."/>
            <person name="Rast P."/>
            <person name="Heuer A."/>
            <person name="Jetten M.S.M."/>
            <person name="Rohde M."/>
            <person name="Jogler C."/>
        </authorList>
    </citation>
    <scope>NUCLEOTIDE SEQUENCE [LARGE SCALE GENOMIC DNA]</scope>
    <source>
        <strain evidence="6 7">Poly21</strain>
    </source>
</reference>
<dbReference type="SMART" id="SM00892">
    <property type="entry name" value="Endonuclease_NS"/>
    <property type="match status" value="1"/>
</dbReference>
<feature type="region of interest" description="Disordered" evidence="3">
    <location>
        <begin position="25"/>
        <end position="48"/>
    </location>
</feature>
<dbReference type="GO" id="GO:0016787">
    <property type="term" value="F:hydrolase activity"/>
    <property type="evidence" value="ECO:0007669"/>
    <property type="project" value="UniProtKB-KW"/>
</dbReference>
<dbReference type="InterPro" id="IPR044929">
    <property type="entry name" value="DNA/RNA_non-sp_Endonuclease_sf"/>
</dbReference>
<dbReference type="GO" id="GO:0046872">
    <property type="term" value="F:metal ion binding"/>
    <property type="evidence" value="ECO:0007669"/>
    <property type="project" value="UniProtKB-KW"/>
</dbReference>
<dbReference type="GO" id="GO:0003676">
    <property type="term" value="F:nucleic acid binding"/>
    <property type="evidence" value="ECO:0007669"/>
    <property type="project" value="InterPro"/>
</dbReference>
<dbReference type="RefSeq" id="WP_146409969.1">
    <property type="nucleotide sequence ID" value="NZ_SJPU01000009.1"/>
</dbReference>
<dbReference type="Gene3D" id="2.40.10.10">
    <property type="entry name" value="Trypsin-like serine proteases"/>
    <property type="match status" value="2"/>
</dbReference>
<dbReference type="SMART" id="SM00477">
    <property type="entry name" value="NUC"/>
    <property type="match status" value="1"/>
</dbReference>
<dbReference type="Gene3D" id="3.40.570.10">
    <property type="entry name" value="Extracellular Endonuclease, subunit A"/>
    <property type="match status" value="1"/>
</dbReference>
<dbReference type="Pfam" id="PF01223">
    <property type="entry name" value="Endonuclease_NS"/>
    <property type="match status" value="1"/>
</dbReference>
<feature type="domain" description="ENPP1-3/EXOG-like endonuclease/phosphodiesterase" evidence="4">
    <location>
        <begin position="494"/>
        <end position="727"/>
    </location>
</feature>
<dbReference type="SUPFAM" id="SSF50494">
    <property type="entry name" value="Trypsin-like serine proteases"/>
    <property type="match status" value="1"/>
</dbReference>
<dbReference type="PANTHER" id="PTHR13966">
    <property type="entry name" value="ENDONUCLEASE RELATED"/>
    <property type="match status" value="1"/>
</dbReference>
<evidence type="ECO:0000259" key="5">
    <source>
        <dbReference type="SMART" id="SM00892"/>
    </source>
</evidence>
<dbReference type="InterPro" id="IPR044925">
    <property type="entry name" value="His-Me_finger_sf"/>
</dbReference>
<dbReference type="EC" id="3.1.30.-" evidence="6"/>
<feature type="active site" description="Proton acceptor" evidence="1">
    <location>
        <position position="575"/>
    </location>
</feature>
<gene>
    <name evidence="6" type="primary">nucA_2</name>
    <name evidence="6" type="ORF">Poly21_55450</name>
</gene>
<evidence type="ECO:0000313" key="6">
    <source>
        <dbReference type="EMBL" id="TWU09740.1"/>
    </source>
</evidence>